<accession>A0A1Y1T6V5</accession>
<dbReference type="PANTHER" id="PTHR30203">
    <property type="entry name" value="OUTER MEMBRANE CATION EFFLUX PROTEIN"/>
    <property type="match status" value="1"/>
</dbReference>
<dbReference type="Gene3D" id="1.20.1600.10">
    <property type="entry name" value="Outer membrane efflux proteins (OEP)"/>
    <property type="match status" value="1"/>
</dbReference>
<dbReference type="InterPro" id="IPR003423">
    <property type="entry name" value="OMP_efflux"/>
</dbReference>
<dbReference type="Proteomes" id="UP000192746">
    <property type="component" value="Unassembled WGS sequence"/>
</dbReference>
<dbReference type="AlphaFoldDB" id="A0A1Y1T6V5"/>
<dbReference type="Pfam" id="PF02321">
    <property type="entry name" value="OEP"/>
    <property type="match status" value="2"/>
</dbReference>
<keyword evidence="5" id="KW-1185">Reference proteome</keyword>
<evidence type="ECO:0000313" key="4">
    <source>
        <dbReference type="EMBL" id="ORL46801.1"/>
    </source>
</evidence>
<keyword evidence="2" id="KW-0472">Membrane</keyword>
<keyword evidence="3" id="KW-0175">Coiled coil</keyword>
<keyword evidence="2" id="KW-0812">Transmembrane</keyword>
<comment type="similarity">
    <text evidence="1 2">Belongs to the outer membrane factor (OMF) (TC 1.B.17) family.</text>
</comment>
<sequence>MPSKPKSTKKLKMKTSFLSTIKPNNKSKRSAGLVKSALGIFAMICVVSCKVGEEYTRPDFGDDVSSEFYTGEEEDETLSVDSLNTNDVNNDTIPMSEIPWKDYITDETLQTLIDTALVNNIDLQKAMKNMEIGMEELAQSKANFLPSINARPADYRREYYSENYNNYGSNRARRNHGENPPTSFYTERLEYSAALQANWELDVWGKLRWQKEAARAQFMKSKEFKKAVQTSLISEVAATYFNLVMLKSQIEVAEKNYALSDSTLNIVQLQYDAGESTSLAIQQTKSQKLKAKTLIPQLERQYVIMENKLNRLLGRSPRPIEIDTDFEQIEFQKRYTSGVPLELIKNRPDVAMSEYELITANADAGVANALRYPSLSIGASAGLNSFQLEEFLDPVSSGFALLNGAIFQPIFNNRKLKTNYNIALSQKEIAQLDFKDDLITAIADVSNSLAKMEKLKEEYAIAQERIEVTQKGLKDAGMLFRGGYANYLEVITAQSDALESELNLINIKNQLLIANVELYRSLGGGWQ</sequence>
<organism evidence="4 5">
    <name type="scientific">Zunongwangia atlantica 22II14-10F7</name>
    <dbReference type="NCBI Taxonomy" id="1185767"/>
    <lineage>
        <taxon>Bacteria</taxon>
        <taxon>Pseudomonadati</taxon>
        <taxon>Bacteroidota</taxon>
        <taxon>Flavobacteriia</taxon>
        <taxon>Flavobacteriales</taxon>
        <taxon>Flavobacteriaceae</taxon>
        <taxon>Zunongwangia</taxon>
    </lineage>
</organism>
<keyword evidence="2" id="KW-0449">Lipoprotein</keyword>
<dbReference type="NCBIfam" id="TIGR01845">
    <property type="entry name" value="outer_NodT"/>
    <property type="match status" value="1"/>
</dbReference>
<dbReference type="STRING" id="1185767.IIF7_04756"/>
<dbReference type="GO" id="GO:0005886">
    <property type="term" value="C:plasma membrane"/>
    <property type="evidence" value="ECO:0007669"/>
    <property type="project" value="UniProtKB-SubCell"/>
</dbReference>
<keyword evidence="2" id="KW-1134">Transmembrane beta strand</keyword>
<evidence type="ECO:0000256" key="1">
    <source>
        <dbReference type="ARBA" id="ARBA00007613"/>
    </source>
</evidence>
<dbReference type="GO" id="GO:0015562">
    <property type="term" value="F:efflux transmembrane transporter activity"/>
    <property type="evidence" value="ECO:0007669"/>
    <property type="project" value="InterPro"/>
</dbReference>
<name>A0A1Y1T6V5_9FLAO</name>
<evidence type="ECO:0000256" key="2">
    <source>
        <dbReference type="RuleBase" id="RU362097"/>
    </source>
</evidence>
<reference evidence="4 5" key="1">
    <citation type="submission" date="2013-04" db="EMBL/GenBank/DDBJ databases">
        <title>Zunongwangia sp. 22II14-10F7 Genome Sequencing.</title>
        <authorList>
            <person name="Lai Q."/>
            <person name="Shao Z."/>
        </authorList>
    </citation>
    <scope>NUCLEOTIDE SEQUENCE [LARGE SCALE GENOMIC DNA]</scope>
    <source>
        <strain evidence="4 5">22II14-10F7</strain>
    </source>
</reference>
<evidence type="ECO:0000313" key="5">
    <source>
        <dbReference type="Proteomes" id="UP000192746"/>
    </source>
</evidence>
<comment type="subcellular location">
    <subcellularLocation>
        <location evidence="2">Cell membrane</location>
        <topology evidence="2">Lipid-anchor</topology>
    </subcellularLocation>
</comment>
<dbReference type="PANTHER" id="PTHR30203:SF30">
    <property type="entry name" value="OUTER MEMBRANE PROTEIN-RELATED"/>
    <property type="match status" value="1"/>
</dbReference>
<proteinExistence type="inferred from homology"/>
<dbReference type="Gene3D" id="2.20.200.10">
    <property type="entry name" value="Outer membrane efflux proteins (OEP)"/>
    <property type="match status" value="1"/>
</dbReference>
<feature type="coiled-coil region" evidence="3">
    <location>
        <begin position="445"/>
        <end position="472"/>
    </location>
</feature>
<dbReference type="EMBL" id="ARYN01000003">
    <property type="protein sequence ID" value="ORL46801.1"/>
    <property type="molecule type" value="Genomic_DNA"/>
</dbReference>
<gene>
    <name evidence="4" type="ORF">IIF7_04756</name>
</gene>
<keyword evidence="2" id="KW-0564">Palmitate</keyword>
<dbReference type="SUPFAM" id="SSF56954">
    <property type="entry name" value="Outer membrane efflux proteins (OEP)"/>
    <property type="match status" value="1"/>
</dbReference>
<evidence type="ECO:0000256" key="3">
    <source>
        <dbReference type="SAM" id="Coils"/>
    </source>
</evidence>
<comment type="caution">
    <text evidence="4">The sequence shown here is derived from an EMBL/GenBank/DDBJ whole genome shotgun (WGS) entry which is preliminary data.</text>
</comment>
<dbReference type="InterPro" id="IPR010131">
    <property type="entry name" value="MdtP/NodT-like"/>
</dbReference>
<protein>
    <submittedName>
        <fullName evidence="4">FusA/NodT family multidrug resistance protein</fullName>
    </submittedName>
</protein>